<reference evidence="4" key="2">
    <citation type="submission" date="2025-09" db="UniProtKB">
        <authorList>
            <consortium name="Ensembl"/>
        </authorList>
    </citation>
    <scope>IDENTIFICATION</scope>
</reference>
<dbReference type="GO" id="GO:1990904">
    <property type="term" value="C:ribonucleoprotein complex"/>
    <property type="evidence" value="ECO:0007669"/>
    <property type="project" value="UniProtKB-KW"/>
</dbReference>
<evidence type="ECO:0000256" key="1">
    <source>
        <dbReference type="ARBA" id="ARBA00022980"/>
    </source>
</evidence>
<dbReference type="Ensembl" id="ENSOABT00000020864.2">
    <property type="protein sequence ID" value="ENSOABP00000020261.1"/>
    <property type="gene ID" value="ENSOABG00000009815.2"/>
</dbReference>
<accession>A0A668T1R9</accession>
<evidence type="ECO:0000259" key="3">
    <source>
        <dbReference type="Pfam" id="PF17135"/>
    </source>
</evidence>
<sequence>MNGHFKRFTPRRFLMSRTKRSRIAVIHLIHKTMLPSHANKITAVVGTVTDDGRDLGHHQDPLTLKAGRRQRFQISAVLAKKMSYTVYNACLEAKEKSSCVVSSEKRITSGYVA</sequence>
<evidence type="ECO:0000313" key="5">
    <source>
        <dbReference type="Proteomes" id="UP000472276"/>
    </source>
</evidence>
<feature type="domain" description="Large ribosomal subunit protein uL15/eL18" evidence="3">
    <location>
        <begin position="3"/>
        <end position="53"/>
    </location>
</feature>
<dbReference type="Pfam" id="PF17135">
    <property type="entry name" value="Ribosomal_L18"/>
    <property type="match status" value="1"/>
</dbReference>
<keyword evidence="2" id="KW-0687">Ribonucleoprotein</keyword>
<dbReference type="Proteomes" id="UP000472276">
    <property type="component" value="Unassembled WGS sequence"/>
</dbReference>
<dbReference type="Gene3D" id="3.100.10.10">
    <property type="match status" value="1"/>
</dbReference>
<reference evidence="4" key="1">
    <citation type="submission" date="2025-08" db="UniProtKB">
        <authorList>
            <consortium name="Ensembl"/>
        </authorList>
    </citation>
    <scope>IDENTIFICATION</scope>
</reference>
<name>A0A668T1R9_OREAU</name>
<evidence type="ECO:0000256" key="2">
    <source>
        <dbReference type="ARBA" id="ARBA00023274"/>
    </source>
</evidence>
<keyword evidence="5" id="KW-1185">Reference proteome</keyword>
<protein>
    <recommendedName>
        <fullName evidence="3">Large ribosomal subunit protein uL15/eL18 domain-containing protein</fullName>
    </recommendedName>
</protein>
<proteinExistence type="predicted"/>
<dbReference type="AlphaFoldDB" id="A0A668T1R9"/>
<organism evidence="4 5">
    <name type="scientific">Oreochromis aureus</name>
    <name type="common">Israeli tilapia</name>
    <name type="synonym">Chromis aureus</name>
    <dbReference type="NCBI Taxonomy" id="47969"/>
    <lineage>
        <taxon>Eukaryota</taxon>
        <taxon>Metazoa</taxon>
        <taxon>Chordata</taxon>
        <taxon>Craniata</taxon>
        <taxon>Vertebrata</taxon>
        <taxon>Euteleostomi</taxon>
        <taxon>Actinopterygii</taxon>
        <taxon>Neopterygii</taxon>
        <taxon>Teleostei</taxon>
        <taxon>Neoteleostei</taxon>
        <taxon>Acanthomorphata</taxon>
        <taxon>Ovalentaria</taxon>
        <taxon>Cichlomorphae</taxon>
        <taxon>Cichliformes</taxon>
        <taxon>Cichlidae</taxon>
        <taxon>African cichlids</taxon>
        <taxon>Pseudocrenilabrinae</taxon>
        <taxon>Oreochromini</taxon>
        <taxon>Oreochromis</taxon>
    </lineage>
</organism>
<evidence type="ECO:0000313" key="4">
    <source>
        <dbReference type="Ensembl" id="ENSOABP00000020261.1"/>
    </source>
</evidence>
<keyword evidence="1" id="KW-0689">Ribosomal protein</keyword>
<dbReference type="GO" id="GO:0005840">
    <property type="term" value="C:ribosome"/>
    <property type="evidence" value="ECO:0007669"/>
    <property type="project" value="UniProtKB-KW"/>
</dbReference>
<dbReference type="InterPro" id="IPR021131">
    <property type="entry name" value="Ribosomal_uL15/eL18"/>
</dbReference>